<dbReference type="InterPro" id="IPR051212">
    <property type="entry name" value="Type-I_RE_S_subunit"/>
</dbReference>
<gene>
    <name evidence="3" type="ORF">EEQ99_13280</name>
</gene>
<dbReference type="PANTHER" id="PTHR43140:SF1">
    <property type="entry name" value="TYPE I RESTRICTION ENZYME ECOKI SPECIFICITY SUBUNIT"/>
    <property type="match status" value="1"/>
</dbReference>
<dbReference type="GO" id="GO:0009307">
    <property type="term" value="P:DNA restriction-modification system"/>
    <property type="evidence" value="ECO:0007669"/>
    <property type="project" value="UniProtKB-KW"/>
</dbReference>
<name>A0A3S0RTX4_9HYPH</name>
<keyword evidence="3" id="KW-0255">Endonuclease</keyword>
<dbReference type="GO" id="GO:0003677">
    <property type="term" value="F:DNA binding"/>
    <property type="evidence" value="ECO:0007669"/>
    <property type="project" value="UniProtKB-KW"/>
</dbReference>
<proteinExistence type="predicted"/>
<protein>
    <submittedName>
        <fullName evidence="3">Restriction endonuclease subunit S</fullName>
    </submittedName>
</protein>
<dbReference type="AlphaFoldDB" id="A0A3S0RTX4"/>
<evidence type="ECO:0000256" key="1">
    <source>
        <dbReference type="ARBA" id="ARBA00022747"/>
    </source>
</evidence>
<organism evidence="3 4">
    <name type="scientific">Rhizobium anhuiense</name>
    <dbReference type="NCBI Taxonomy" id="1184720"/>
    <lineage>
        <taxon>Bacteria</taxon>
        <taxon>Pseudomonadati</taxon>
        <taxon>Pseudomonadota</taxon>
        <taxon>Alphaproteobacteria</taxon>
        <taxon>Hyphomicrobiales</taxon>
        <taxon>Rhizobiaceae</taxon>
        <taxon>Rhizobium/Agrobacterium group</taxon>
        <taxon>Rhizobium</taxon>
    </lineage>
</organism>
<sequence length="411" mass="45434">MTNAYSRLRLKYAVDLRRNRTEGADSELPYVGLENIESGTGRLITSASGAEDDPSTTVGGESLSAVFQAGDILFGKLRPYLAKAWIASFDGRCSTELLPLKPERLNARFGLYVMLSREFIDAVDGSTFGSKMPRADWAFIGNVPIPFPTPSTQEGIADFLDRETADIDALIAAKHRLLDLMAEKRRAIVAEAVMRGLNPTAPLRPSGIHWLGDIPAHWEVRRVATLFCQRDERNEPDLPLLEVSINAGVVVREFSSDKIEGTASDFNTYKVARQGDIAFNKMRMWQGAVGVAPVDGLVSPDYTVAWAKEELLPDYASQLFRTASFSAECGRNSQGITWDRLRLYWDGFRDIFMPLPPLDEQQQIVQHITTESAKLDRLRAATGNSVALLKERRAALIAAAVTGQMEIPEVA</sequence>
<dbReference type="GO" id="GO:0004519">
    <property type="term" value="F:endonuclease activity"/>
    <property type="evidence" value="ECO:0007669"/>
    <property type="project" value="UniProtKB-KW"/>
</dbReference>
<keyword evidence="3" id="KW-0378">Hydrolase</keyword>
<keyword evidence="3" id="KW-0540">Nuclease</keyword>
<dbReference type="RefSeq" id="WP_127430587.1">
    <property type="nucleotide sequence ID" value="NZ_BMFI01000004.1"/>
</dbReference>
<evidence type="ECO:0000313" key="3">
    <source>
        <dbReference type="EMBL" id="RUM02031.1"/>
    </source>
</evidence>
<dbReference type="PANTHER" id="PTHR43140">
    <property type="entry name" value="TYPE-1 RESTRICTION ENZYME ECOKI SPECIFICITY PROTEIN"/>
    <property type="match status" value="1"/>
</dbReference>
<dbReference type="EMBL" id="RIBW01000004">
    <property type="protein sequence ID" value="RUM02031.1"/>
    <property type="molecule type" value="Genomic_DNA"/>
</dbReference>
<dbReference type="InterPro" id="IPR044946">
    <property type="entry name" value="Restrct_endonuc_typeI_TRD_sf"/>
</dbReference>
<keyword evidence="2" id="KW-0238">DNA-binding</keyword>
<evidence type="ECO:0000313" key="4">
    <source>
        <dbReference type="Proteomes" id="UP000273611"/>
    </source>
</evidence>
<evidence type="ECO:0000256" key="2">
    <source>
        <dbReference type="ARBA" id="ARBA00023125"/>
    </source>
</evidence>
<dbReference type="Proteomes" id="UP000273611">
    <property type="component" value="Unassembled WGS sequence"/>
</dbReference>
<reference evidence="3 4" key="1">
    <citation type="journal article" date="2015" name="Int. J. Syst. Evol. Microbiol.">
        <title>Rhizobium anhuiense sp. nov., isolated from effective nodules of Vicia faba and Pisum sativum.</title>
        <authorList>
            <person name="Zhang Y.J."/>
            <person name="Zheng W.T."/>
            <person name="Everall I."/>
            <person name="Young J.P."/>
            <person name="Zhang X.X."/>
            <person name="Tian C.F."/>
            <person name="Sui X.H."/>
            <person name="Wang E.T."/>
            <person name="Chen W.X."/>
        </authorList>
    </citation>
    <scope>NUCLEOTIDE SEQUENCE [LARGE SCALE GENOMIC DNA]</scope>
    <source>
        <strain evidence="3 4">CCBAU 23252</strain>
    </source>
</reference>
<comment type="caution">
    <text evidence="3">The sequence shown here is derived from an EMBL/GenBank/DDBJ whole genome shotgun (WGS) entry which is preliminary data.</text>
</comment>
<accession>A0A3S0RTX4</accession>
<dbReference type="SUPFAM" id="SSF116734">
    <property type="entry name" value="DNA methylase specificity domain"/>
    <property type="match status" value="2"/>
</dbReference>
<dbReference type="Gene3D" id="3.90.220.20">
    <property type="entry name" value="DNA methylase specificity domains"/>
    <property type="match status" value="2"/>
</dbReference>
<keyword evidence="1" id="KW-0680">Restriction system</keyword>